<proteinExistence type="predicted"/>
<dbReference type="KEGG" id="hbh:E4T21_18310"/>
<keyword evidence="3" id="KW-1185">Reference proteome</keyword>
<organism evidence="2 3">
    <name type="scientific">Halomonas binhaiensis</name>
    <dbReference type="NCBI Taxonomy" id="2562282"/>
    <lineage>
        <taxon>Bacteria</taxon>
        <taxon>Pseudomonadati</taxon>
        <taxon>Pseudomonadota</taxon>
        <taxon>Gammaproteobacteria</taxon>
        <taxon>Oceanospirillales</taxon>
        <taxon>Halomonadaceae</taxon>
        <taxon>Halomonas</taxon>
    </lineage>
</organism>
<gene>
    <name evidence="2" type="ORF">E4T21_18310</name>
</gene>
<accession>A0A5C1NLJ6</accession>
<evidence type="ECO:0000256" key="1">
    <source>
        <dbReference type="SAM" id="SignalP"/>
    </source>
</evidence>
<evidence type="ECO:0000313" key="3">
    <source>
        <dbReference type="Proteomes" id="UP000324285"/>
    </source>
</evidence>
<evidence type="ECO:0008006" key="4">
    <source>
        <dbReference type="Google" id="ProtNLM"/>
    </source>
</evidence>
<keyword evidence="1" id="KW-0732">Signal</keyword>
<reference evidence="2" key="1">
    <citation type="submission" date="2021-02" db="EMBL/GenBank/DDBJ databases">
        <title>Strain Y2R2, a novel species of the genus Halomonas.</title>
        <authorList>
            <person name="Huang H."/>
        </authorList>
    </citation>
    <scope>NUCLEOTIDE SEQUENCE</scope>
    <source>
        <strain evidence="2">Y2R2</strain>
    </source>
</reference>
<dbReference type="AlphaFoldDB" id="A0A5C1NLJ6"/>
<dbReference type="Proteomes" id="UP000324285">
    <property type="component" value="Chromosome"/>
</dbReference>
<protein>
    <recommendedName>
        <fullName evidence="4">Glycine zipper domain-containing protein</fullName>
    </recommendedName>
</protein>
<evidence type="ECO:0000313" key="2">
    <source>
        <dbReference type="EMBL" id="QEM83287.1"/>
    </source>
</evidence>
<feature type="signal peptide" evidence="1">
    <location>
        <begin position="1"/>
        <end position="25"/>
    </location>
</feature>
<dbReference type="PROSITE" id="PS51257">
    <property type="entry name" value="PROKAR_LIPOPROTEIN"/>
    <property type="match status" value="1"/>
</dbReference>
<feature type="chain" id="PRO_5023046781" description="Glycine zipper domain-containing protein" evidence="1">
    <location>
        <begin position="26"/>
        <end position="89"/>
    </location>
</feature>
<dbReference type="RefSeq" id="WP_149286409.1">
    <property type="nucleotide sequence ID" value="NZ_CP038437.2"/>
</dbReference>
<name>A0A5C1NLJ6_9GAMM</name>
<sequence length="89" mass="8625">MNKHIKTLSSIMLAGVMALSLSACGTSTGGRALSGAGIGAAVGAGTAAVTGGSMSKGAIIGGGLGAAAGAITDSDDIDLSRDKHRRYRY</sequence>
<dbReference type="EMBL" id="CP038437">
    <property type="protein sequence ID" value="QEM83287.1"/>
    <property type="molecule type" value="Genomic_DNA"/>
</dbReference>